<evidence type="ECO:0000256" key="1">
    <source>
        <dbReference type="ARBA" id="ARBA00005614"/>
    </source>
</evidence>
<dbReference type="PANTHER" id="PTHR47268:SF4">
    <property type="entry name" value="ACYLPHOSPHATASE"/>
    <property type="match status" value="1"/>
</dbReference>
<evidence type="ECO:0000256" key="4">
    <source>
        <dbReference type="ARBA" id="ARBA00047645"/>
    </source>
</evidence>
<reference evidence="8 9" key="1">
    <citation type="submission" date="2017-11" db="EMBL/GenBank/DDBJ databases">
        <title>Genomic Encyclopedia of Archaeal and Bacterial Type Strains, Phase II (KMG-II): From Individual Species to Whole Genera.</title>
        <authorList>
            <person name="Goeker M."/>
        </authorList>
    </citation>
    <scope>NUCLEOTIDE SEQUENCE [LARGE SCALE GENOMIC DNA]</scope>
    <source>
        <strain evidence="8 9">DSM 25625</strain>
    </source>
</reference>
<dbReference type="AlphaFoldDB" id="A0A2M9BW02"/>
<name>A0A2M9BW02_9MICO</name>
<organism evidence="8 9">
    <name type="scientific">Compostimonas suwonensis</name>
    <dbReference type="NCBI Taxonomy" id="1048394"/>
    <lineage>
        <taxon>Bacteria</taxon>
        <taxon>Bacillati</taxon>
        <taxon>Actinomycetota</taxon>
        <taxon>Actinomycetes</taxon>
        <taxon>Micrococcales</taxon>
        <taxon>Microbacteriaceae</taxon>
        <taxon>Compostimonas</taxon>
    </lineage>
</organism>
<keyword evidence="5" id="KW-0378">Hydrolase</keyword>
<evidence type="ECO:0000313" key="9">
    <source>
        <dbReference type="Proteomes" id="UP000230161"/>
    </source>
</evidence>
<dbReference type="InterPro" id="IPR001792">
    <property type="entry name" value="Acylphosphatase-like_dom"/>
</dbReference>
<dbReference type="InterPro" id="IPR036046">
    <property type="entry name" value="Acylphosphatase-like_dom_sf"/>
</dbReference>
<dbReference type="PROSITE" id="PS51160">
    <property type="entry name" value="ACYLPHOSPHATASE_3"/>
    <property type="match status" value="1"/>
</dbReference>
<dbReference type="EMBL" id="PGFB01000003">
    <property type="protein sequence ID" value="PJJ62130.1"/>
    <property type="molecule type" value="Genomic_DNA"/>
</dbReference>
<dbReference type="PRINTS" id="PR00112">
    <property type="entry name" value="ACYLPHPHTASE"/>
</dbReference>
<comment type="similarity">
    <text evidence="1 6">Belongs to the acylphosphatase family.</text>
</comment>
<feature type="active site" evidence="5">
    <location>
        <position position="35"/>
    </location>
</feature>
<dbReference type="SUPFAM" id="SSF54975">
    <property type="entry name" value="Acylphosphatase/BLUF domain-like"/>
    <property type="match status" value="1"/>
</dbReference>
<evidence type="ECO:0000259" key="7">
    <source>
        <dbReference type="PROSITE" id="PS51160"/>
    </source>
</evidence>
<comment type="catalytic activity">
    <reaction evidence="4 5">
        <text>an acyl phosphate + H2O = a carboxylate + phosphate + H(+)</text>
        <dbReference type="Rhea" id="RHEA:14965"/>
        <dbReference type="ChEBI" id="CHEBI:15377"/>
        <dbReference type="ChEBI" id="CHEBI:15378"/>
        <dbReference type="ChEBI" id="CHEBI:29067"/>
        <dbReference type="ChEBI" id="CHEBI:43474"/>
        <dbReference type="ChEBI" id="CHEBI:59918"/>
        <dbReference type="EC" id="3.6.1.7"/>
    </reaction>
</comment>
<dbReference type="PROSITE" id="PS00150">
    <property type="entry name" value="ACYLPHOSPHATASE_1"/>
    <property type="match status" value="1"/>
</dbReference>
<evidence type="ECO:0000256" key="2">
    <source>
        <dbReference type="ARBA" id="ARBA00012150"/>
    </source>
</evidence>
<dbReference type="EC" id="3.6.1.7" evidence="2 5"/>
<evidence type="ECO:0000313" key="8">
    <source>
        <dbReference type="EMBL" id="PJJ62130.1"/>
    </source>
</evidence>
<dbReference type="Proteomes" id="UP000230161">
    <property type="component" value="Unassembled WGS sequence"/>
</dbReference>
<evidence type="ECO:0000256" key="6">
    <source>
        <dbReference type="RuleBase" id="RU004168"/>
    </source>
</evidence>
<keyword evidence="9" id="KW-1185">Reference proteome</keyword>
<proteinExistence type="inferred from homology"/>
<dbReference type="PANTHER" id="PTHR47268">
    <property type="entry name" value="ACYLPHOSPHATASE"/>
    <property type="match status" value="1"/>
</dbReference>
<feature type="domain" description="Acylphosphatase-like" evidence="7">
    <location>
        <begin position="20"/>
        <end position="106"/>
    </location>
</feature>
<dbReference type="OrthoDB" id="3182027at2"/>
<dbReference type="InterPro" id="IPR017968">
    <property type="entry name" value="Acylphosphatase_CS"/>
</dbReference>
<dbReference type="Gene3D" id="3.30.70.100">
    <property type="match status" value="1"/>
</dbReference>
<comment type="caution">
    <text evidence="8">The sequence shown here is derived from an EMBL/GenBank/DDBJ whole genome shotgun (WGS) entry which is preliminary data.</text>
</comment>
<evidence type="ECO:0000256" key="3">
    <source>
        <dbReference type="ARBA" id="ARBA00015991"/>
    </source>
</evidence>
<accession>A0A2M9BW02</accession>
<dbReference type="Pfam" id="PF00708">
    <property type="entry name" value="Acylphosphatase"/>
    <property type="match status" value="1"/>
</dbReference>
<dbReference type="GO" id="GO:0003998">
    <property type="term" value="F:acylphosphatase activity"/>
    <property type="evidence" value="ECO:0007669"/>
    <property type="project" value="UniProtKB-EC"/>
</dbReference>
<evidence type="ECO:0000256" key="5">
    <source>
        <dbReference type="PROSITE-ProRule" id="PRU00520"/>
    </source>
</evidence>
<dbReference type="InterPro" id="IPR020456">
    <property type="entry name" value="Acylphosphatase"/>
</dbReference>
<feature type="active site" evidence="5">
    <location>
        <position position="53"/>
    </location>
</feature>
<protein>
    <recommendedName>
        <fullName evidence="3 5">acylphosphatase</fullName>
        <ecNumber evidence="2 5">3.6.1.7</ecNumber>
    </recommendedName>
</protein>
<sequence>MPADDGAPTPTPTPTPTPVRRAIAVRGLVQGVGFRYSIAREARHRALGGWARNTAEGGLEAQLEGPAIDVDSVVEWMRTGPPGAEVAELTARDIPPLGERDFEIRR</sequence>
<dbReference type="RefSeq" id="WP_100344725.1">
    <property type="nucleotide sequence ID" value="NZ_PGFB01000003.1"/>
</dbReference>
<gene>
    <name evidence="8" type="ORF">CLV54_1923</name>
</gene>